<feature type="transmembrane region" description="Helical" evidence="7">
    <location>
        <begin position="12"/>
        <end position="31"/>
    </location>
</feature>
<dbReference type="OrthoDB" id="4045at2"/>
<name>A0A0K6IWH4_9PROT</name>
<dbReference type="AlphaFoldDB" id="A0A0K6IWH4"/>
<keyword evidence="4 7" id="KW-1133">Transmembrane helix</keyword>
<evidence type="ECO:0000259" key="8">
    <source>
        <dbReference type="Pfam" id="PF01618"/>
    </source>
</evidence>
<dbReference type="EMBL" id="CYHH01000007">
    <property type="protein sequence ID" value="CUB07470.1"/>
    <property type="molecule type" value="Genomic_DNA"/>
</dbReference>
<comment type="similarity">
    <text evidence="6">Belongs to the exbB/tolQ family.</text>
</comment>
<keyword evidence="6" id="KW-0813">Transport</keyword>
<evidence type="ECO:0000313" key="10">
    <source>
        <dbReference type="Proteomes" id="UP000182108"/>
    </source>
</evidence>
<evidence type="ECO:0000256" key="4">
    <source>
        <dbReference type="ARBA" id="ARBA00022989"/>
    </source>
</evidence>
<dbReference type="PANTHER" id="PTHR30625">
    <property type="entry name" value="PROTEIN TOLQ"/>
    <property type="match status" value="1"/>
</dbReference>
<comment type="subcellular location">
    <subcellularLocation>
        <location evidence="1">Cell membrane</location>
        <topology evidence="1">Multi-pass membrane protein</topology>
    </subcellularLocation>
    <subcellularLocation>
        <location evidence="6">Membrane</location>
        <topology evidence="6">Multi-pass membrane protein</topology>
    </subcellularLocation>
</comment>
<keyword evidence="6" id="KW-0653">Protein transport</keyword>
<evidence type="ECO:0000256" key="2">
    <source>
        <dbReference type="ARBA" id="ARBA00022475"/>
    </source>
</evidence>
<gene>
    <name evidence="9" type="ORF">Ga0061068_107110</name>
</gene>
<dbReference type="Pfam" id="PF01618">
    <property type="entry name" value="MotA_ExbB"/>
    <property type="match status" value="1"/>
</dbReference>
<dbReference type="PANTHER" id="PTHR30625:SF11">
    <property type="entry name" value="MOTA_TOLQ_EXBB PROTON CHANNEL DOMAIN-CONTAINING PROTEIN"/>
    <property type="match status" value="1"/>
</dbReference>
<keyword evidence="3 7" id="KW-0812">Transmembrane</keyword>
<protein>
    <submittedName>
        <fullName evidence="9">Biopolymer transport protein ExbB/TolQ</fullName>
    </submittedName>
</protein>
<evidence type="ECO:0000256" key="1">
    <source>
        <dbReference type="ARBA" id="ARBA00004651"/>
    </source>
</evidence>
<organism evidence="9 10">
    <name type="scientific">Tepidiphilus thermophilus</name>
    <dbReference type="NCBI Taxonomy" id="876478"/>
    <lineage>
        <taxon>Bacteria</taxon>
        <taxon>Pseudomonadati</taxon>
        <taxon>Pseudomonadota</taxon>
        <taxon>Hydrogenophilia</taxon>
        <taxon>Hydrogenophilales</taxon>
        <taxon>Hydrogenophilaceae</taxon>
        <taxon>Tepidiphilus</taxon>
    </lineage>
</organism>
<evidence type="ECO:0000256" key="5">
    <source>
        <dbReference type="ARBA" id="ARBA00023136"/>
    </source>
</evidence>
<dbReference type="InterPro" id="IPR002898">
    <property type="entry name" value="MotA_ExbB_proton_chnl"/>
</dbReference>
<dbReference type="RefSeq" id="WP_055423749.1">
    <property type="nucleotide sequence ID" value="NZ_CYHH01000007.1"/>
</dbReference>
<reference evidence="10" key="1">
    <citation type="submission" date="2015-08" db="EMBL/GenBank/DDBJ databases">
        <authorList>
            <person name="Babu N.S."/>
            <person name="Beckwith C.J."/>
            <person name="Beseler K.G."/>
            <person name="Brison A."/>
            <person name="Carone J.V."/>
            <person name="Caskin T.P."/>
            <person name="Diamond M."/>
            <person name="Durham M.E."/>
            <person name="Foxe J.M."/>
            <person name="Go M."/>
            <person name="Henderson B.A."/>
            <person name="Jones I.B."/>
            <person name="McGettigan J.A."/>
            <person name="Micheletti S.J."/>
            <person name="Nasrallah M.E."/>
            <person name="Ortiz D."/>
            <person name="Piller C.R."/>
            <person name="Privatt S.R."/>
            <person name="Schneider S.L."/>
            <person name="Sharp S."/>
            <person name="Smith T.C."/>
            <person name="Stanton J.D."/>
            <person name="Ullery H.E."/>
            <person name="Wilson R.J."/>
            <person name="Serrano M.G."/>
            <person name="Buck G."/>
            <person name="Lee V."/>
            <person name="Wang Y."/>
            <person name="Carvalho R."/>
            <person name="Voegtly L."/>
            <person name="Shi R."/>
            <person name="Duckworth R."/>
            <person name="Johnson A."/>
            <person name="Loviza R."/>
            <person name="Walstead R."/>
            <person name="Shah Z."/>
            <person name="Kiflezghi M."/>
            <person name="Wade K."/>
            <person name="Ball S.L."/>
            <person name="Bradley K.W."/>
            <person name="Asai D.J."/>
            <person name="Bowman C.A."/>
            <person name="Russell D.A."/>
            <person name="Pope W.H."/>
            <person name="Jacobs-Sera D."/>
            <person name="Hendrix R.W."/>
            <person name="Hatfull G.F."/>
        </authorList>
    </citation>
    <scope>NUCLEOTIDE SEQUENCE [LARGE SCALE GENOMIC DNA]</scope>
    <source>
        <strain evidence="10">JCM 19170</strain>
    </source>
</reference>
<feature type="domain" description="MotA/TolQ/ExbB proton channel" evidence="8">
    <location>
        <begin position="67"/>
        <end position="186"/>
    </location>
</feature>
<keyword evidence="2" id="KW-1003">Cell membrane</keyword>
<keyword evidence="10" id="KW-1185">Reference proteome</keyword>
<evidence type="ECO:0000256" key="6">
    <source>
        <dbReference type="RuleBase" id="RU004057"/>
    </source>
</evidence>
<dbReference type="GO" id="GO:0017038">
    <property type="term" value="P:protein import"/>
    <property type="evidence" value="ECO:0007669"/>
    <property type="project" value="TreeGrafter"/>
</dbReference>
<evidence type="ECO:0000256" key="3">
    <source>
        <dbReference type="ARBA" id="ARBA00022692"/>
    </source>
</evidence>
<accession>A0A0K6IWH4</accession>
<dbReference type="GO" id="GO:0005886">
    <property type="term" value="C:plasma membrane"/>
    <property type="evidence" value="ECO:0007669"/>
    <property type="project" value="UniProtKB-SubCell"/>
</dbReference>
<sequence>MWSVIQASGWPIWPLLLASILAVAIIIERAWTLRRKRINPPGLLDSVLEELRRGASPLELAQRLEGHSPLGRVLAAGLRNYGSSREVMKEAIEDAGRVVAHELERYLTALGTIAAISPLLGLLGTIVGMIEIFASQSAAGANPQQLAHGISVALNTTGLGLIIAIPATIFWRHFRAYVDSLVIEMEQEAVRLVEVAHGERAGVGA</sequence>
<proteinExistence type="inferred from homology"/>
<keyword evidence="5 7" id="KW-0472">Membrane</keyword>
<dbReference type="InterPro" id="IPR050790">
    <property type="entry name" value="ExbB/TolQ_transport"/>
</dbReference>
<evidence type="ECO:0000313" key="9">
    <source>
        <dbReference type="EMBL" id="CUB07470.1"/>
    </source>
</evidence>
<evidence type="ECO:0000256" key="7">
    <source>
        <dbReference type="SAM" id="Phobius"/>
    </source>
</evidence>
<feature type="transmembrane region" description="Helical" evidence="7">
    <location>
        <begin position="106"/>
        <end position="130"/>
    </location>
</feature>
<feature type="transmembrane region" description="Helical" evidence="7">
    <location>
        <begin position="150"/>
        <end position="171"/>
    </location>
</feature>
<dbReference type="Proteomes" id="UP000182108">
    <property type="component" value="Unassembled WGS sequence"/>
</dbReference>